<dbReference type="PROSITE" id="PS51421">
    <property type="entry name" value="RAS"/>
    <property type="match status" value="1"/>
</dbReference>
<dbReference type="Gene3D" id="3.40.50.300">
    <property type="entry name" value="P-loop containing nucleotide triphosphate hydrolases"/>
    <property type="match status" value="1"/>
</dbReference>
<dbReference type="NCBIfam" id="TIGR00231">
    <property type="entry name" value="small_GTP"/>
    <property type="match status" value="1"/>
</dbReference>
<accession>A0A0X3PE88</accession>
<evidence type="ECO:0000256" key="2">
    <source>
        <dbReference type="ARBA" id="ARBA00023134"/>
    </source>
</evidence>
<dbReference type="GO" id="GO:0005525">
    <property type="term" value="F:GTP binding"/>
    <property type="evidence" value="ECO:0007669"/>
    <property type="project" value="UniProtKB-KW"/>
</dbReference>
<dbReference type="SUPFAM" id="SSF52540">
    <property type="entry name" value="P-loop containing nucleoside triphosphate hydrolases"/>
    <property type="match status" value="1"/>
</dbReference>
<keyword evidence="2" id="KW-0342">GTP-binding</keyword>
<dbReference type="GO" id="GO:0003924">
    <property type="term" value="F:GTPase activity"/>
    <property type="evidence" value="ECO:0007669"/>
    <property type="project" value="InterPro"/>
</dbReference>
<dbReference type="InterPro" id="IPR001806">
    <property type="entry name" value="Small_GTPase"/>
</dbReference>
<reference evidence="3" key="1">
    <citation type="submission" date="2016-01" db="EMBL/GenBank/DDBJ databases">
        <title>Reference transcriptome for the parasite Schistocephalus solidus: insights into the molecular evolution of parasitism.</title>
        <authorList>
            <person name="Hebert F.O."/>
            <person name="Grambauer S."/>
            <person name="Barber I."/>
            <person name="Landry C.R."/>
            <person name="Aubin-Horth N."/>
        </authorList>
    </citation>
    <scope>NUCLEOTIDE SEQUENCE</scope>
</reference>
<name>A0A0X3PE88_SCHSO</name>
<evidence type="ECO:0008006" key="4">
    <source>
        <dbReference type="Google" id="ProtNLM"/>
    </source>
</evidence>
<dbReference type="SMART" id="SM00173">
    <property type="entry name" value="RAS"/>
    <property type="match status" value="1"/>
</dbReference>
<evidence type="ECO:0000313" key="3">
    <source>
        <dbReference type="EMBL" id="JAP50093.1"/>
    </source>
</evidence>
<dbReference type="EMBL" id="GEEE01015977">
    <property type="protein sequence ID" value="JAP47248.1"/>
    <property type="molecule type" value="Transcribed_RNA"/>
</dbReference>
<dbReference type="GO" id="GO:0007165">
    <property type="term" value="P:signal transduction"/>
    <property type="evidence" value="ECO:0007669"/>
    <property type="project" value="InterPro"/>
</dbReference>
<dbReference type="EMBL" id="GEEE01013132">
    <property type="protein sequence ID" value="JAP50093.1"/>
    <property type="molecule type" value="Transcribed_RNA"/>
</dbReference>
<dbReference type="InterPro" id="IPR027417">
    <property type="entry name" value="P-loop_NTPase"/>
</dbReference>
<dbReference type="PROSITE" id="PS51420">
    <property type="entry name" value="RHO"/>
    <property type="match status" value="1"/>
</dbReference>
<protein>
    <recommendedName>
        <fullName evidence="4">Ras-related protein Ral-A</fullName>
    </recommendedName>
</protein>
<dbReference type="SMART" id="SM00175">
    <property type="entry name" value="RAB"/>
    <property type="match status" value="1"/>
</dbReference>
<dbReference type="SMART" id="SM00174">
    <property type="entry name" value="RHO"/>
    <property type="match status" value="1"/>
</dbReference>
<organism evidence="3">
    <name type="scientific">Schistocephalus solidus</name>
    <name type="common">Tapeworm</name>
    <dbReference type="NCBI Taxonomy" id="70667"/>
    <lineage>
        <taxon>Eukaryota</taxon>
        <taxon>Metazoa</taxon>
        <taxon>Spiralia</taxon>
        <taxon>Lophotrochozoa</taxon>
        <taxon>Platyhelminthes</taxon>
        <taxon>Cestoda</taxon>
        <taxon>Eucestoda</taxon>
        <taxon>Diphyllobothriidea</taxon>
        <taxon>Diphyllobothriidae</taxon>
        <taxon>Schistocephalus</taxon>
    </lineage>
</organism>
<proteinExistence type="predicted"/>
<evidence type="ECO:0000256" key="1">
    <source>
        <dbReference type="ARBA" id="ARBA00022741"/>
    </source>
</evidence>
<dbReference type="CDD" id="cd04139">
    <property type="entry name" value="RalA_RalB"/>
    <property type="match status" value="1"/>
</dbReference>
<dbReference type="InterPro" id="IPR005225">
    <property type="entry name" value="Small_GTP-bd"/>
</dbReference>
<gene>
    <name evidence="3" type="ORF">TR97087</name>
</gene>
<dbReference type="AlphaFoldDB" id="A0A0X3PE88"/>
<dbReference type="GO" id="GO:0016020">
    <property type="term" value="C:membrane"/>
    <property type="evidence" value="ECO:0007669"/>
    <property type="project" value="InterPro"/>
</dbReference>
<dbReference type="FunFam" id="3.40.50.300:FF:002309">
    <property type="entry name" value="Ras-related protein Ral-A"/>
    <property type="match status" value="1"/>
</dbReference>
<dbReference type="PRINTS" id="PR00449">
    <property type="entry name" value="RASTRNSFRMNG"/>
</dbReference>
<dbReference type="PROSITE" id="PS51419">
    <property type="entry name" value="RAB"/>
    <property type="match status" value="1"/>
</dbReference>
<sequence>MAQNTQNLLKLTIVGTGGVGKSALTLHFMYDEFVEDYEPTKADSYRKRITFGNEEVDLHILDTAGQEEYMGIRDAYYRSSEGFMLVFDITESASFNLLSGFLDNILRVKGTESVPMIVVGNKKDLEGNRQVPSEEAKRWAASHGLLYIETSAKTNENVDDAFLQLSSMVYNLKRQQRTQKTNPTSGKPHRKKLRCNIL</sequence>
<dbReference type="Pfam" id="PF00071">
    <property type="entry name" value="Ras"/>
    <property type="match status" value="1"/>
</dbReference>
<keyword evidence="1" id="KW-0547">Nucleotide-binding</keyword>
<dbReference type="InterPro" id="IPR020849">
    <property type="entry name" value="Small_GTPase_Ras-type"/>
</dbReference>
<dbReference type="PANTHER" id="PTHR24070">
    <property type="entry name" value="RAS, DI-RAS, AND RHEB FAMILY MEMBERS OF SMALL GTPASE SUPERFAMILY"/>
    <property type="match status" value="1"/>
</dbReference>
<dbReference type="SMART" id="SM00176">
    <property type="entry name" value="RAN"/>
    <property type="match status" value="1"/>
</dbReference>